<proteinExistence type="predicted"/>
<dbReference type="EMBL" id="BQNL01000001">
    <property type="protein sequence ID" value="GKH13350.1"/>
    <property type="molecule type" value="Genomic_DNA"/>
</dbReference>
<comment type="caution">
    <text evidence="2">The sequence shown here is derived from an EMBL/GenBank/DDBJ whole genome shotgun (WGS) entry which is preliminary data.</text>
</comment>
<evidence type="ECO:0000313" key="2">
    <source>
        <dbReference type="EMBL" id="GKH13350.1"/>
    </source>
</evidence>
<evidence type="ECO:0008006" key="4">
    <source>
        <dbReference type="Google" id="ProtNLM"/>
    </source>
</evidence>
<dbReference type="Pfam" id="PF14055">
    <property type="entry name" value="NVEALA"/>
    <property type="match status" value="1"/>
</dbReference>
<name>A0AA37JUC8_BACUN</name>
<keyword evidence="1" id="KW-0812">Transmembrane</keyword>
<feature type="transmembrane region" description="Helical" evidence="1">
    <location>
        <begin position="15"/>
        <end position="31"/>
    </location>
</feature>
<evidence type="ECO:0000256" key="1">
    <source>
        <dbReference type="SAM" id="Phobius"/>
    </source>
</evidence>
<keyword evidence="1" id="KW-1133">Transmembrane helix</keyword>
<evidence type="ECO:0000313" key="3">
    <source>
        <dbReference type="Proteomes" id="UP001055048"/>
    </source>
</evidence>
<dbReference type="Proteomes" id="UP001055048">
    <property type="component" value="Unassembled WGS sequence"/>
</dbReference>
<gene>
    <name evidence="2" type="ORF">CE91St12_15600</name>
</gene>
<dbReference type="InterPro" id="IPR025905">
    <property type="entry name" value="NVEALA"/>
</dbReference>
<dbReference type="AlphaFoldDB" id="A0AA37JUC8"/>
<protein>
    <recommendedName>
        <fullName evidence="4">NVEALA protein</fullName>
    </recommendedName>
</protein>
<accession>A0AA37JUC8</accession>
<sequence>MIVSYCQPENLDEAFVFYTFATIIQIAVINMKNMKKKILFIGLFLVAVVASFRLNTKCKKLEYLILENIEALASGESGSDYRCAGVGSVDCPINHSKVQYVATKYSFEELY</sequence>
<keyword evidence="1" id="KW-0472">Membrane</keyword>
<reference evidence="2" key="1">
    <citation type="submission" date="2022-01" db="EMBL/GenBank/DDBJ databases">
        <title>Novel bile acid biosynthetic pathways are enriched in the microbiome of centenarians.</title>
        <authorList>
            <person name="Sato Y."/>
            <person name="Atarashi K."/>
            <person name="Plichta R.D."/>
            <person name="Arai Y."/>
            <person name="Sasajima S."/>
            <person name="Kearney M.S."/>
            <person name="Suda W."/>
            <person name="Takeshita K."/>
            <person name="Sasaki T."/>
            <person name="Okamoto S."/>
            <person name="Skelly N.A."/>
            <person name="Okamura Y."/>
            <person name="Vlamakis H."/>
            <person name="Li Y."/>
            <person name="Tanoue T."/>
            <person name="Takei H."/>
            <person name="Nittono H."/>
            <person name="Narushima S."/>
            <person name="Irie J."/>
            <person name="Itoh H."/>
            <person name="Moriya K."/>
            <person name="Sugiura Y."/>
            <person name="Suematsu M."/>
            <person name="Moritoki N."/>
            <person name="Shibata S."/>
            <person name="Littman R.D."/>
            <person name="Fischbach A.M."/>
            <person name="Uwamino Y."/>
            <person name="Inoue T."/>
            <person name="Honda A."/>
            <person name="Hattori M."/>
            <person name="Murai T."/>
            <person name="Xavier J.R."/>
            <person name="Hirose N."/>
            <person name="Honda K."/>
        </authorList>
    </citation>
    <scope>NUCLEOTIDE SEQUENCE</scope>
    <source>
        <strain evidence="2">CE91-St12</strain>
    </source>
</reference>
<feature type="transmembrane region" description="Helical" evidence="1">
    <location>
        <begin position="38"/>
        <end position="54"/>
    </location>
</feature>
<organism evidence="2 3">
    <name type="scientific">Bacteroides uniformis</name>
    <dbReference type="NCBI Taxonomy" id="820"/>
    <lineage>
        <taxon>Bacteria</taxon>
        <taxon>Pseudomonadati</taxon>
        <taxon>Bacteroidota</taxon>
        <taxon>Bacteroidia</taxon>
        <taxon>Bacteroidales</taxon>
        <taxon>Bacteroidaceae</taxon>
        <taxon>Bacteroides</taxon>
    </lineage>
</organism>